<evidence type="ECO:0000313" key="2">
    <source>
        <dbReference type="EMBL" id="CAH0994799.1"/>
    </source>
</evidence>
<dbReference type="PANTHER" id="PTHR45655">
    <property type="entry name" value="GUANYLATE CYCLASE SOLUBLE SUBUNIT BETA-2"/>
    <property type="match status" value="1"/>
</dbReference>
<evidence type="ECO:0000313" key="3">
    <source>
        <dbReference type="Proteomes" id="UP000837932"/>
    </source>
</evidence>
<dbReference type="Pfam" id="PF07700">
    <property type="entry name" value="HNOB"/>
    <property type="match status" value="1"/>
</dbReference>
<keyword evidence="3" id="KW-1185">Reference proteome</keyword>
<proteinExistence type="predicted"/>
<dbReference type="SUPFAM" id="SSF111126">
    <property type="entry name" value="Ligand-binding domain in the NO signalling and Golgi transport"/>
    <property type="match status" value="1"/>
</dbReference>
<reference evidence="2" key="1">
    <citation type="submission" date="2021-12" db="EMBL/GenBank/DDBJ databases">
        <authorList>
            <person name="Rodrigo-Torres L."/>
            <person name="Arahal R. D."/>
            <person name="Lucena T."/>
        </authorList>
    </citation>
    <scope>NUCLEOTIDE SEQUENCE</scope>
    <source>
        <strain evidence="2">CECT 8858</strain>
    </source>
</reference>
<feature type="domain" description="Heme NO-binding" evidence="1">
    <location>
        <begin position="2"/>
        <end position="161"/>
    </location>
</feature>
<dbReference type="Proteomes" id="UP000837932">
    <property type="component" value="Unassembled WGS sequence"/>
</dbReference>
<gene>
    <name evidence="2" type="ORF">EMA8858_00911</name>
</gene>
<sequence length="179" mass="20579">MKGIVFTEFIEMVEKQFGYEMIDKIILSSDLKSGGAYTTVGTYDHKEMSTLVHALSTRTNIPVAQLYKIYGNYLFKILYKNYPFLFEKSTNAFEFLEGIDNHIHIAVKKLYPDAELPNFEITRLSNNVLEMIYHSERKMSDFADGLIEGALEHFQEKATVQKELLVEDGSKAKFIISKV</sequence>
<comment type="caution">
    <text evidence="2">The sequence shown here is derived from an EMBL/GenBank/DDBJ whole genome shotgun (WGS) entry which is preliminary data.</text>
</comment>
<dbReference type="Gene3D" id="3.90.1520.10">
    <property type="entry name" value="H-NOX domain"/>
    <property type="match status" value="1"/>
</dbReference>
<organism evidence="2 3">
    <name type="scientific">Emticicia aquatica</name>
    <dbReference type="NCBI Taxonomy" id="1681835"/>
    <lineage>
        <taxon>Bacteria</taxon>
        <taxon>Pseudomonadati</taxon>
        <taxon>Bacteroidota</taxon>
        <taxon>Cytophagia</taxon>
        <taxon>Cytophagales</taxon>
        <taxon>Leadbetterellaceae</taxon>
        <taxon>Emticicia</taxon>
    </lineage>
</organism>
<protein>
    <recommendedName>
        <fullName evidence="1">Heme NO-binding domain-containing protein</fullName>
    </recommendedName>
</protein>
<dbReference type="InterPro" id="IPR024096">
    <property type="entry name" value="NO_sig/Golgi_transp_ligand-bd"/>
</dbReference>
<accession>A0ABM9AM36</accession>
<dbReference type="EMBL" id="CAKLPY010000001">
    <property type="protein sequence ID" value="CAH0994799.1"/>
    <property type="molecule type" value="Genomic_DNA"/>
</dbReference>
<dbReference type="InterPro" id="IPR038158">
    <property type="entry name" value="H-NOX_domain_sf"/>
</dbReference>
<evidence type="ECO:0000259" key="1">
    <source>
        <dbReference type="Pfam" id="PF07700"/>
    </source>
</evidence>
<dbReference type="RefSeq" id="WP_238804890.1">
    <property type="nucleotide sequence ID" value="NZ_CAKLPY010000001.1"/>
</dbReference>
<dbReference type="InterPro" id="IPR011644">
    <property type="entry name" value="Heme_NO-bd"/>
</dbReference>
<name>A0ABM9AM36_9BACT</name>
<dbReference type="PANTHER" id="PTHR45655:SF13">
    <property type="entry name" value="SOLUBLE GUANYLATE CYCLASE GCY-32-RELATED"/>
    <property type="match status" value="1"/>
</dbReference>